<evidence type="ECO:0000256" key="5">
    <source>
        <dbReference type="ARBA" id="ARBA00022840"/>
    </source>
</evidence>
<dbReference type="Pfam" id="PF00370">
    <property type="entry name" value="FGGY_N"/>
    <property type="match status" value="1"/>
</dbReference>
<dbReference type="InterPro" id="IPR000577">
    <property type="entry name" value="Carb_kinase_FGGY"/>
</dbReference>
<evidence type="ECO:0000256" key="1">
    <source>
        <dbReference type="ARBA" id="ARBA00022629"/>
    </source>
</evidence>
<dbReference type="InterPro" id="IPR018484">
    <property type="entry name" value="FGGY_N"/>
</dbReference>
<dbReference type="InterPro" id="IPR050406">
    <property type="entry name" value="FGGY_Carb_Kinase"/>
</dbReference>
<evidence type="ECO:0000313" key="9">
    <source>
        <dbReference type="EMBL" id="MPM05679.1"/>
    </source>
</evidence>
<gene>
    <name evidence="9" type="primary">xylB_7</name>
    <name evidence="9" type="ORF">SDC9_51970</name>
</gene>
<dbReference type="Gene3D" id="3.30.420.40">
    <property type="match status" value="2"/>
</dbReference>
<dbReference type="AlphaFoldDB" id="A0A644WPS1"/>
<feature type="domain" description="Carbohydrate kinase FGGY C-terminal" evidence="8">
    <location>
        <begin position="256"/>
        <end position="445"/>
    </location>
</feature>
<organism evidence="9">
    <name type="scientific">bioreactor metagenome</name>
    <dbReference type="NCBI Taxonomy" id="1076179"/>
    <lineage>
        <taxon>unclassified sequences</taxon>
        <taxon>metagenomes</taxon>
        <taxon>ecological metagenomes</taxon>
    </lineage>
</organism>
<dbReference type="GO" id="GO:0005524">
    <property type="term" value="F:ATP binding"/>
    <property type="evidence" value="ECO:0007669"/>
    <property type="project" value="UniProtKB-KW"/>
</dbReference>
<name>A0A644WPS1_9ZZZZ</name>
<dbReference type="InterPro" id="IPR018483">
    <property type="entry name" value="Carb_kinase_FGGY_CS"/>
</dbReference>
<evidence type="ECO:0000259" key="8">
    <source>
        <dbReference type="Pfam" id="PF02782"/>
    </source>
</evidence>
<dbReference type="InterPro" id="IPR018485">
    <property type="entry name" value="FGGY_C"/>
</dbReference>
<sequence length="501" mass="55019">MNFIGVDLGTSSVKIVIMNDEGQVVCSIAKDYDVSYPKVGLAEQDPEDWWNATRDGIKELVKTSNISGETVKGIGFSGQMHGLVILDKKGNVLRPAILWCDQRTQEECDYLNNEIGQDKISQYTGNKALTGFTAPKLLWVKKHEEEIFNNIAHVLLPKDYIRYKLTGVFATDVSDASGMLMLDVKERKWSKEMLEILDIKEEVLPEIYESWEVTGKLTKEAAEYTGLTEETVVVGGAGDQAAGAIGTEIVESGILSVALGTSGVVFASSDKYEVDELNRLHSFCHANGRWHQMGVMLSAASCLKWWVEEINKDLKVEGDAFDLLLEGASKSPVGSNGLVFLPYLMGERTPYSDPNAKGVFFGLNITTSREDMTRAVLEGVCFGLRDSLEILKSLNVPVEAIRVSGGGAKSPLWRQILADIFGVKVQVISSKEGPAYGAAILAAVGCGLYKSVDEACKSFINITDSINPTSQNVTKYNKIYDVYNKLYPALKKSFDEISKLQ</sequence>
<feature type="domain" description="Carbohydrate kinase FGGY N-terminal" evidence="7">
    <location>
        <begin position="4"/>
        <end position="246"/>
    </location>
</feature>
<keyword evidence="1" id="KW-0859">Xylose metabolism</keyword>
<evidence type="ECO:0000256" key="2">
    <source>
        <dbReference type="ARBA" id="ARBA00022679"/>
    </source>
</evidence>
<dbReference type="GO" id="GO:0004856">
    <property type="term" value="F:D-xylulokinase activity"/>
    <property type="evidence" value="ECO:0007669"/>
    <property type="project" value="UniProtKB-EC"/>
</dbReference>
<keyword evidence="5" id="KW-0067">ATP-binding</keyword>
<dbReference type="InterPro" id="IPR006000">
    <property type="entry name" value="Xylulokinase"/>
</dbReference>
<protein>
    <submittedName>
        <fullName evidence="9">Xylulose kinase</fullName>
        <ecNumber evidence="9">2.7.1.17</ecNumber>
    </submittedName>
</protein>
<evidence type="ECO:0000256" key="3">
    <source>
        <dbReference type="ARBA" id="ARBA00022741"/>
    </source>
</evidence>
<keyword evidence="3" id="KW-0547">Nucleotide-binding</keyword>
<comment type="caution">
    <text evidence="9">The sequence shown here is derived from an EMBL/GenBank/DDBJ whole genome shotgun (WGS) entry which is preliminary data.</text>
</comment>
<evidence type="ECO:0000256" key="4">
    <source>
        <dbReference type="ARBA" id="ARBA00022777"/>
    </source>
</evidence>
<dbReference type="InterPro" id="IPR043129">
    <property type="entry name" value="ATPase_NBD"/>
</dbReference>
<dbReference type="PROSITE" id="PS00933">
    <property type="entry name" value="FGGY_KINASES_1"/>
    <property type="match status" value="1"/>
</dbReference>
<reference evidence="9" key="1">
    <citation type="submission" date="2019-08" db="EMBL/GenBank/DDBJ databases">
        <authorList>
            <person name="Kucharzyk K."/>
            <person name="Murdoch R.W."/>
            <person name="Higgins S."/>
            <person name="Loffler F."/>
        </authorList>
    </citation>
    <scope>NUCLEOTIDE SEQUENCE</scope>
</reference>
<dbReference type="SUPFAM" id="SSF53067">
    <property type="entry name" value="Actin-like ATPase domain"/>
    <property type="match status" value="2"/>
</dbReference>
<dbReference type="GO" id="GO:0005997">
    <property type="term" value="P:xylulose metabolic process"/>
    <property type="evidence" value="ECO:0007669"/>
    <property type="project" value="InterPro"/>
</dbReference>
<dbReference type="CDD" id="cd07808">
    <property type="entry name" value="ASKHA_NBD_FGGY_EcXK-like"/>
    <property type="match status" value="1"/>
</dbReference>
<dbReference type="EMBL" id="VSSQ01001155">
    <property type="protein sequence ID" value="MPM05679.1"/>
    <property type="molecule type" value="Genomic_DNA"/>
</dbReference>
<dbReference type="PANTHER" id="PTHR43095:SF5">
    <property type="entry name" value="XYLULOSE KINASE"/>
    <property type="match status" value="1"/>
</dbReference>
<dbReference type="HAMAP" id="MF_02220">
    <property type="entry name" value="XylB"/>
    <property type="match status" value="1"/>
</dbReference>
<dbReference type="Pfam" id="PF02782">
    <property type="entry name" value="FGGY_C"/>
    <property type="match status" value="1"/>
</dbReference>
<dbReference type="PANTHER" id="PTHR43095">
    <property type="entry name" value="SUGAR KINASE"/>
    <property type="match status" value="1"/>
</dbReference>
<evidence type="ECO:0000256" key="6">
    <source>
        <dbReference type="ARBA" id="ARBA00023277"/>
    </source>
</evidence>
<accession>A0A644WPS1</accession>
<dbReference type="GO" id="GO:0042732">
    <property type="term" value="P:D-xylose metabolic process"/>
    <property type="evidence" value="ECO:0007669"/>
    <property type="project" value="UniProtKB-KW"/>
</dbReference>
<proteinExistence type="inferred from homology"/>
<dbReference type="PIRSF" id="PIRSF000538">
    <property type="entry name" value="GlpK"/>
    <property type="match status" value="1"/>
</dbReference>
<dbReference type="PROSITE" id="PS00445">
    <property type="entry name" value="FGGY_KINASES_2"/>
    <property type="match status" value="1"/>
</dbReference>
<dbReference type="NCBIfam" id="TIGR01312">
    <property type="entry name" value="XylB"/>
    <property type="match status" value="1"/>
</dbReference>
<evidence type="ECO:0000259" key="7">
    <source>
        <dbReference type="Pfam" id="PF00370"/>
    </source>
</evidence>
<dbReference type="EC" id="2.7.1.17" evidence="9"/>
<keyword evidence="6" id="KW-0119">Carbohydrate metabolism</keyword>
<keyword evidence="4 9" id="KW-0418">Kinase</keyword>
<keyword evidence="2 9" id="KW-0808">Transferase</keyword>